<evidence type="ECO:0000256" key="2">
    <source>
        <dbReference type="ARBA" id="ARBA00022723"/>
    </source>
</evidence>
<evidence type="ECO:0000256" key="3">
    <source>
        <dbReference type="ARBA" id="ARBA00022729"/>
    </source>
</evidence>
<dbReference type="InterPro" id="IPR051395">
    <property type="entry name" value="Cytochrome_c_Peroxidase/MauG"/>
</dbReference>
<organism evidence="8 9">
    <name type="scientific">Thiohalobacter thiocyanaticus</name>
    <dbReference type="NCBI Taxonomy" id="585455"/>
    <lineage>
        <taxon>Bacteria</taxon>
        <taxon>Pseudomonadati</taxon>
        <taxon>Pseudomonadota</taxon>
        <taxon>Gammaproteobacteria</taxon>
        <taxon>Thiohalobacterales</taxon>
        <taxon>Thiohalobacteraceae</taxon>
        <taxon>Thiohalobacter</taxon>
    </lineage>
</organism>
<dbReference type="EMBL" id="AP018052">
    <property type="protein sequence ID" value="BAZ95125.1"/>
    <property type="molecule type" value="Genomic_DNA"/>
</dbReference>
<dbReference type="PANTHER" id="PTHR30600">
    <property type="entry name" value="CYTOCHROME C PEROXIDASE-RELATED"/>
    <property type="match status" value="1"/>
</dbReference>
<evidence type="ECO:0000256" key="1">
    <source>
        <dbReference type="ARBA" id="ARBA00022617"/>
    </source>
</evidence>
<dbReference type="GO" id="GO:0020037">
    <property type="term" value="F:heme binding"/>
    <property type="evidence" value="ECO:0007669"/>
    <property type="project" value="InterPro"/>
</dbReference>
<dbReference type="GO" id="GO:0009055">
    <property type="term" value="F:electron transfer activity"/>
    <property type="evidence" value="ECO:0007669"/>
    <property type="project" value="InterPro"/>
</dbReference>
<keyword evidence="1 6" id="KW-0349">Heme</keyword>
<name>A0A1Z4VUJ0_9GAMM</name>
<evidence type="ECO:0000256" key="6">
    <source>
        <dbReference type="PROSITE-ProRule" id="PRU00433"/>
    </source>
</evidence>
<reference evidence="8 9" key="1">
    <citation type="submission" date="2017-05" db="EMBL/GenBank/DDBJ databases">
        <title>Thiocyanate degradation by Thiohalobacter thiocyanaticus FOKN1.</title>
        <authorList>
            <person name="Oshiki M."/>
            <person name="Fukushima T."/>
            <person name="Kawano S."/>
            <person name="Nakagawa J."/>
        </authorList>
    </citation>
    <scope>NUCLEOTIDE SEQUENCE [LARGE SCALE GENOMIC DNA]</scope>
    <source>
        <strain evidence="8 9">FOKN1</strain>
    </source>
</reference>
<dbReference type="InterPro" id="IPR009056">
    <property type="entry name" value="Cyt_c-like_dom"/>
</dbReference>
<dbReference type="PROSITE" id="PS51007">
    <property type="entry name" value="CYTC"/>
    <property type="match status" value="1"/>
</dbReference>
<feature type="domain" description="Cytochrome c" evidence="7">
    <location>
        <begin position="100"/>
        <end position="322"/>
    </location>
</feature>
<dbReference type="GO" id="GO:0046872">
    <property type="term" value="F:metal ion binding"/>
    <property type="evidence" value="ECO:0007669"/>
    <property type="project" value="UniProtKB-KW"/>
</dbReference>
<evidence type="ECO:0000259" key="7">
    <source>
        <dbReference type="PROSITE" id="PS51007"/>
    </source>
</evidence>
<keyword evidence="9" id="KW-1185">Reference proteome</keyword>
<dbReference type="AlphaFoldDB" id="A0A1Z4VUJ0"/>
<dbReference type="KEGG" id="ttc:FOKN1_2765"/>
<dbReference type="SUPFAM" id="SSF46626">
    <property type="entry name" value="Cytochrome c"/>
    <property type="match status" value="1"/>
</dbReference>
<evidence type="ECO:0000256" key="4">
    <source>
        <dbReference type="ARBA" id="ARBA00023002"/>
    </source>
</evidence>
<protein>
    <submittedName>
        <fullName evidence="8">Cytochrome c peroxidase</fullName>
    </submittedName>
</protein>
<sequence>MDVATATDQELFDAVVQLIAAYVEGLTFAMNANGAFNLSPYDAFLAANGLPRQPNSGESDQAYTTRLRTALDKLTSPVFILDDGETQTFEFHSQPFNFGEQELRGLRVFLARQPGGPRLSSGVGNCAACHAAPHFTDFKVHNTGVNQFEYDALHGDGSFAALAIPSLAARNADYNAYLPATPNHPLASERFRAVADADDASLTDLGVWNVYATPDLPGPQTRLKTFLCDVAPGTDCGSIDDDSLLTRAIASFKTPGLRDLGHSGPYMHNGAFETIEAAVRFYRDASEMARGATLRNADPRLDDIALNADDIADLTAFLKALNEDYE</sequence>
<dbReference type="Proteomes" id="UP000218765">
    <property type="component" value="Chromosome"/>
</dbReference>
<gene>
    <name evidence="8" type="ORF">FOKN1_2765</name>
</gene>
<keyword evidence="3" id="KW-0732">Signal</keyword>
<dbReference type="Gene3D" id="1.10.760.10">
    <property type="entry name" value="Cytochrome c-like domain"/>
    <property type="match status" value="1"/>
</dbReference>
<keyword evidence="8" id="KW-0575">Peroxidase</keyword>
<dbReference type="PANTHER" id="PTHR30600:SF10">
    <property type="entry name" value="BLL6722 PROTEIN"/>
    <property type="match status" value="1"/>
</dbReference>
<proteinExistence type="predicted"/>
<keyword evidence="5 6" id="KW-0408">Iron</keyword>
<keyword evidence="2 6" id="KW-0479">Metal-binding</keyword>
<evidence type="ECO:0000313" key="8">
    <source>
        <dbReference type="EMBL" id="BAZ95125.1"/>
    </source>
</evidence>
<keyword evidence="4" id="KW-0560">Oxidoreductase</keyword>
<evidence type="ECO:0000313" key="9">
    <source>
        <dbReference type="Proteomes" id="UP000218765"/>
    </source>
</evidence>
<accession>A0A1Z4VUJ0</accession>
<evidence type="ECO:0000256" key="5">
    <source>
        <dbReference type="ARBA" id="ARBA00023004"/>
    </source>
</evidence>
<dbReference type="InterPro" id="IPR036909">
    <property type="entry name" value="Cyt_c-like_dom_sf"/>
</dbReference>
<dbReference type="GO" id="GO:0004130">
    <property type="term" value="F:cytochrome-c peroxidase activity"/>
    <property type="evidence" value="ECO:0007669"/>
    <property type="project" value="TreeGrafter"/>
</dbReference>